<gene>
    <name evidence="2" type="ORF">ZHAS_00013882</name>
</gene>
<organism evidence="2">
    <name type="scientific">Anopheles sinensis</name>
    <name type="common">Mosquito</name>
    <dbReference type="NCBI Taxonomy" id="74873"/>
    <lineage>
        <taxon>Eukaryota</taxon>
        <taxon>Metazoa</taxon>
        <taxon>Ecdysozoa</taxon>
        <taxon>Arthropoda</taxon>
        <taxon>Hexapoda</taxon>
        <taxon>Insecta</taxon>
        <taxon>Pterygota</taxon>
        <taxon>Neoptera</taxon>
        <taxon>Endopterygota</taxon>
        <taxon>Diptera</taxon>
        <taxon>Nematocera</taxon>
        <taxon>Culicoidea</taxon>
        <taxon>Culicidae</taxon>
        <taxon>Anophelinae</taxon>
        <taxon>Anopheles</taxon>
    </lineage>
</organism>
<accession>A0A084W6S5</accession>
<keyword evidence="4" id="KW-1185">Reference proteome</keyword>
<name>A0A084W6S5_ANOSI</name>
<reference evidence="2 4" key="1">
    <citation type="journal article" date="2014" name="BMC Genomics">
        <title>Genome sequence of Anopheles sinensis provides insight into genetics basis of mosquito competence for malaria parasites.</title>
        <authorList>
            <person name="Zhou D."/>
            <person name="Zhang D."/>
            <person name="Ding G."/>
            <person name="Shi L."/>
            <person name="Hou Q."/>
            <person name="Ye Y."/>
            <person name="Xu Y."/>
            <person name="Zhou H."/>
            <person name="Xiong C."/>
            <person name="Li S."/>
            <person name="Yu J."/>
            <person name="Hong S."/>
            <person name="Yu X."/>
            <person name="Zou P."/>
            <person name="Chen C."/>
            <person name="Chang X."/>
            <person name="Wang W."/>
            <person name="Lv Y."/>
            <person name="Sun Y."/>
            <person name="Ma L."/>
            <person name="Shen B."/>
            <person name="Zhu C."/>
        </authorList>
    </citation>
    <scope>NUCLEOTIDE SEQUENCE [LARGE SCALE GENOMIC DNA]</scope>
</reference>
<dbReference type="VEuPathDB" id="VectorBase:ASIC013882"/>
<evidence type="ECO:0000313" key="4">
    <source>
        <dbReference type="Proteomes" id="UP000030765"/>
    </source>
</evidence>
<feature type="compositionally biased region" description="Basic residues" evidence="1">
    <location>
        <begin position="120"/>
        <end position="130"/>
    </location>
</feature>
<proteinExistence type="predicted"/>
<dbReference type="EMBL" id="ATLV01020936">
    <property type="status" value="NOT_ANNOTATED_CDS"/>
    <property type="molecule type" value="Genomic_DNA"/>
</dbReference>
<dbReference type="Proteomes" id="UP000030765">
    <property type="component" value="Unassembled WGS sequence"/>
</dbReference>
<evidence type="ECO:0000313" key="3">
    <source>
        <dbReference type="EnsemblMetazoa" id="ASIC013882-PA"/>
    </source>
</evidence>
<dbReference type="EMBL" id="KE525310">
    <property type="protein sequence ID" value="KFB45919.1"/>
    <property type="molecule type" value="Genomic_DNA"/>
</dbReference>
<reference evidence="3" key="2">
    <citation type="submission" date="2020-05" db="UniProtKB">
        <authorList>
            <consortium name="EnsemblMetazoa"/>
        </authorList>
    </citation>
    <scope>IDENTIFICATION</scope>
</reference>
<feature type="region of interest" description="Disordered" evidence="1">
    <location>
        <begin position="101"/>
        <end position="157"/>
    </location>
</feature>
<dbReference type="EnsemblMetazoa" id="ASIC013882-RA">
    <property type="protein sequence ID" value="ASIC013882-PA"/>
    <property type="gene ID" value="ASIC013882"/>
</dbReference>
<evidence type="ECO:0000256" key="1">
    <source>
        <dbReference type="SAM" id="MobiDB-lite"/>
    </source>
</evidence>
<dbReference type="VEuPathDB" id="VectorBase:ASIS001945"/>
<protein>
    <submittedName>
        <fullName evidence="2 3">Porin</fullName>
    </submittedName>
</protein>
<dbReference type="AlphaFoldDB" id="A0A084W6S5"/>
<sequence>MHSIRTGKSCLVGPLYGAGKLFVSTVSVINTTMIIVSGAFETPRTVDIGVGDAQGLVENCTATRRYRQHSTGKSNRRWDGDISSVWCTDGAVFGRSCDQNCDSRTSDPNLDSDRTWPPALKHKPYTRHHTPVPESESLMDPDAGDPRNRTIRCSDSPQDYYSGVVDDHFLRRMKRRQKKPSQTF</sequence>
<evidence type="ECO:0000313" key="2">
    <source>
        <dbReference type="EMBL" id="KFB45919.1"/>
    </source>
</evidence>